<dbReference type="KEGG" id="vg:64766579"/>
<protein>
    <submittedName>
        <fullName evidence="1">Uncharacterized protein</fullName>
    </submittedName>
</protein>
<evidence type="ECO:0000313" key="2">
    <source>
        <dbReference type="Proteomes" id="UP000503093"/>
    </source>
</evidence>
<dbReference type="RefSeq" id="YP_010059347.1">
    <property type="nucleotide sequence ID" value="NC_054725.1"/>
</dbReference>
<dbReference type="GeneID" id="64766579"/>
<name>A0A6G6XJF7_9CAUD</name>
<sequence>MRRWFGRRRRGRHAASAAPGEVWVIIAHDRTTSALVRVQPDRRNSVTVATRAMNTRYGPGVRRHRVEDDVRWWEWELTRA</sequence>
<accession>A0A6G6XJF7</accession>
<evidence type="ECO:0000313" key="1">
    <source>
        <dbReference type="EMBL" id="QIG58249.1"/>
    </source>
</evidence>
<reference evidence="1 2" key="1">
    <citation type="submission" date="2020-01" db="EMBL/GenBank/DDBJ databases">
        <authorList>
            <person name="Alvaro L.E."/>
            <person name="Baker K.N."/>
            <person name="Baxter I.S."/>
            <person name="Brown M.R."/>
            <person name="Driscoll K.D."/>
            <person name="Elrubaie J.M."/>
            <person name="Feith S.L."/>
            <person name="Indihar D.F."/>
            <person name="Knoch V.T."/>
            <person name="Koirtyohann K.M."/>
            <person name="Kratz M.A."/>
            <person name="Lear A.H."/>
            <person name="Lindblom K.E."/>
            <person name="Marcus E.R."/>
            <person name="Murphy M.E."/>
            <person name="Sensor R."/>
            <person name="Sherman S.J."/>
            <person name="Swift V.R."/>
            <person name="White K.E."/>
            <person name="Wills S.J."/>
            <person name="Gatt S.M."/>
            <person name="Lohbauer S.A."/>
            <person name="Power T.R."/>
            <person name="Rosales K.A."/>
            <person name="Sisson B.M."/>
            <person name="Isern S."/>
            <person name="Michael S.F."/>
            <person name="Sunnen C.N."/>
            <person name="Garlena R.A."/>
            <person name="Russell D.A."/>
            <person name="Pope W.H."/>
            <person name="Jacobs-Sera D."/>
            <person name="Hatfull G.F."/>
        </authorList>
    </citation>
    <scope>NUCLEOTIDE SEQUENCE [LARGE SCALE GENOMIC DNA]</scope>
</reference>
<dbReference type="EMBL" id="MN908687">
    <property type="protein sequence ID" value="QIG58249.1"/>
    <property type="molecule type" value="Genomic_DNA"/>
</dbReference>
<proteinExistence type="predicted"/>
<keyword evidence="2" id="KW-1185">Reference proteome</keyword>
<organism evidence="1 2">
    <name type="scientific">Gordonia phage Skog</name>
    <dbReference type="NCBI Taxonomy" id="2704033"/>
    <lineage>
        <taxon>Viruses</taxon>
        <taxon>Duplodnaviria</taxon>
        <taxon>Heunggongvirae</taxon>
        <taxon>Uroviricota</taxon>
        <taxon>Caudoviricetes</taxon>
        <taxon>Skogvirus</taxon>
        <taxon>Skogvirus Skog</taxon>
    </lineage>
</organism>
<gene>
    <name evidence="1" type="primary">98</name>
    <name evidence="1" type="ORF">SEA_SKOG_97</name>
</gene>
<dbReference type="Proteomes" id="UP000503093">
    <property type="component" value="Segment"/>
</dbReference>